<dbReference type="GO" id="GO:0005886">
    <property type="term" value="C:plasma membrane"/>
    <property type="evidence" value="ECO:0007669"/>
    <property type="project" value="UniProtKB-SubCell"/>
</dbReference>
<dbReference type="InterPro" id="IPR001173">
    <property type="entry name" value="Glyco_trans_2-like"/>
</dbReference>
<name>A0A917SQC6_9RHOB</name>
<dbReference type="PANTHER" id="PTHR43646">
    <property type="entry name" value="GLYCOSYLTRANSFERASE"/>
    <property type="match status" value="1"/>
</dbReference>
<reference evidence="7" key="1">
    <citation type="journal article" date="2014" name="Int. J. Syst. Evol. Microbiol.">
        <title>Complete genome sequence of Corynebacterium casei LMG S-19264T (=DSM 44701T), isolated from a smear-ripened cheese.</title>
        <authorList>
            <consortium name="US DOE Joint Genome Institute (JGI-PGF)"/>
            <person name="Walter F."/>
            <person name="Albersmeier A."/>
            <person name="Kalinowski J."/>
            <person name="Ruckert C."/>
        </authorList>
    </citation>
    <scope>NUCLEOTIDE SEQUENCE</scope>
    <source>
        <strain evidence="7">CGMCC 1.6293</strain>
    </source>
</reference>
<proteinExistence type="predicted"/>
<keyword evidence="4" id="KW-0808">Transferase</keyword>
<dbReference type="RefSeq" id="WP_051630392.1">
    <property type="nucleotide sequence ID" value="NZ_BMLF01000001.1"/>
</dbReference>
<evidence type="ECO:0000256" key="4">
    <source>
        <dbReference type="ARBA" id="ARBA00022679"/>
    </source>
</evidence>
<keyword evidence="3" id="KW-0328">Glycosyltransferase</keyword>
<evidence type="ECO:0000313" key="7">
    <source>
        <dbReference type="EMBL" id="GGL92847.1"/>
    </source>
</evidence>
<keyword evidence="2" id="KW-1003">Cell membrane</keyword>
<comment type="caution">
    <text evidence="7">The sequence shown here is derived from an EMBL/GenBank/DDBJ whole genome shotgun (WGS) entry which is preliminary data.</text>
</comment>
<dbReference type="Pfam" id="PF00535">
    <property type="entry name" value="Glycos_transf_2"/>
    <property type="match status" value="1"/>
</dbReference>
<dbReference type="PANTHER" id="PTHR43646:SF2">
    <property type="entry name" value="GLYCOSYLTRANSFERASE 2-LIKE DOMAIN-CONTAINING PROTEIN"/>
    <property type="match status" value="1"/>
</dbReference>
<evidence type="ECO:0000259" key="6">
    <source>
        <dbReference type="Pfam" id="PF00535"/>
    </source>
</evidence>
<sequence length="344" mass="36652">MSGTERFDFGGQGGWQAAVTIPARNEEDRILACLDAAAAAVSGRGGIVLIVNGSRDATLRLARDWFARGDVPGLLLDHPEPPEGGVGWARRQAAQAALSRVAPDGMIATTDADSRVAPDWISANLAELRRADLICGLVEPDPEEGARLPEIIGRRGAVEGEYEALTRRAMALLDPVPHDPAPAHLNAAGASLAFRPALYRDVGGFPPLPSSEDRAFAARAEARGWRVRHATAPRVITSCRMTGRVTGGMADTLRSRTTEADPLVDGLFEPARATLLRARIRGQIRSACRHDPAAFAAAWLRAEAAEPLLARRRMRLSELQAELPALHAAVEALESATTPGMAAE</sequence>
<dbReference type="Proteomes" id="UP000649829">
    <property type="component" value="Unassembled WGS sequence"/>
</dbReference>
<dbReference type="GO" id="GO:0016757">
    <property type="term" value="F:glycosyltransferase activity"/>
    <property type="evidence" value="ECO:0007669"/>
    <property type="project" value="UniProtKB-KW"/>
</dbReference>
<evidence type="ECO:0000256" key="3">
    <source>
        <dbReference type="ARBA" id="ARBA00022676"/>
    </source>
</evidence>
<gene>
    <name evidence="7" type="ORF">GCM10011534_13850</name>
</gene>
<reference evidence="7" key="2">
    <citation type="submission" date="2020-09" db="EMBL/GenBank/DDBJ databases">
        <authorList>
            <person name="Sun Q."/>
            <person name="Zhou Y."/>
        </authorList>
    </citation>
    <scope>NUCLEOTIDE SEQUENCE</scope>
    <source>
        <strain evidence="7">CGMCC 1.6293</strain>
    </source>
</reference>
<dbReference type="InterPro" id="IPR029044">
    <property type="entry name" value="Nucleotide-diphossugar_trans"/>
</dbReference>
<organism evidence="7 8">
    <name type="scientific">Pseudooceanicola nanhaiensis</name>
    <dbReference type="NCBI Taxonomy" id="375761"/>
    <lineage>
        <taxon>Bacteria</taxon>
        <taxon>Pseudomonadati</taxon>
        <taxon>Pseudomonadota</taxon>
        <taxon>Alphaproteobacteria</taxon>
        <taxon>Rhodobacterales</taxon>
        <taxon>Paracoccaceae</taxon>
        <taxon>Pseudooceanicola</taxon>
    </lineage>
</organism>
<dbReference type="SUPFAM" id="SSF53448">
    <property type="entry name" value="Nucleotide-diphospho-sugar transferases"/>
    <property type="match status" value="1"/>
</dbReference>
<comment type="subcellular location">
    <subcellularLocation>
        <location evidence="1">Cell membrane</location>
    </subcellularLocation>
</comment>
<protein>
    <recommendedName>
        <fullName evidence="6">Glycosyltransferase 2-like domain-containing protein</fullName>
    </recommendedName>
</protein>
<dbReference type="Gene3D" id="3.90.550.10">
    <property type="entry name" value="Spore Coat Polysaccharide Biosynthesis Protein SpsA, Chain A"/>
    <property type="match status" value="1"/>
</dbReference>
<evidence type="ECO:0000256" key="2">
    <source>
        <dbReference type="ARBA" id="ARBA00022475"/>
    </source>
</evidence>
<evidence type="ECO:0000256" key="5">
    <source>
        <dbReference type="ARBA" id="ARBA00023136"/>
    </source>
</evidence>
<feature type="domain" description="Glycosyltransferase 2-like" evidence="6">
    <location>
        <begin position="19"/>
        <end position="142"/>
    </location>
</feature>
<evidence type="ECO:0000313" key="8">
    <source>
        <dbReference type="Proteomes" id="UP000649829"/>
    </source>
</evidence>
<accession>A0A917SQC6</accession>
<evidence type="ECO:0000256" key="1">
    <source>
        <dbReference type="ARBA" id="ARBA00004236"/>
    </source>
</evidence>
<dbReference type="EMBL" id="BMLF01000001">
    <property type="protein sequence ID" value="GGL92847.1"/>
    <property type="molecule type" value="Genomic_DNA"/>
</dbReference>
<dbReference type="AlphaFoldDB" id="A0A917SQC6"/>
<keyword evidence="5" id="KW-0472">Membrane</keyword>
<keyword evidence="8" id="KW-1185">Reference proteome</keyword>